<feature type="compositionally biased region" description="Basic and acidic residues" evidence="5">
    <location>
        <begin position="1820"/>
        <end position="1862"/>
    </location>
</feature>
<feature type="domain" description="THO complex subunitTHOC2 N-terminal" evidence="8">
    <location>
        <begin position="853"/>
        <end position="928"/>
    </location>
</feature>
<dbReference type="OrthoDB" id="29024at2759"/>
<dbReference type="Pfam" id="PF11262">
    <property type="entry name" value="Tho2"/>
    <property type="match status" value="1"/>
</dbReference>
<protein>
    <recommendedName>
        <fullName evidence="3">THO complex subunit 2</fullName>
    </recommendedName>
</protein>
<keyword evidence="12" id="KW-1185">Reference proteome</keyword>
<keyword evidence="4" id="KW-0539">Nucleus</keyword>
<reference evidence="12 13" key="1">
    <citation type="submission" date="2017-11" db="EMBL/GenBank/DDBJ databases">
        <title>De novo assembly and phasing of dikaryotic genomes from two isolates of Puccinia coronata f. sp. avenae, the causal agent of oat crown rust.</title>
        <authorList>
            <person name="Miller M.E."/>
            <person name="Zhang Y."/>
            <person name="Omidvar V."/>
            <person name="Sperschneider J."/>
            <person name="Schwessinger B."/>
            <person name="Raley C."/>
            <person name="Palmer J.M."/>
            <person name="Garnica D."/>
            <person name="Upadhyaya N."/>
            <person name="Rathjen J."/>
            <person name="Taylor J.M."/>
            <person name="Park R.F."/>
            <person name="Dodds P.N."/>
            <person name="Hirsch C.D."/>
            <person name="Kianian S.F."/>
            <person name="Figueroa M."/>
        </authorList>
    </citation>
    <scope>NUCLEOTIDE SEQUENCE [LARGE SCALE GENOMIC DNA]</scope>
    <source>
        <strain evidence="10">12NC29</strain>
        <strain evidence="11">12SD80</strain>
    </source>
</reference>
<evidence type="ECO:0000256" key="4">
    <source>
        <dbReference type="ARBA" id="ARBA00023242"/>
    </source>
</evidence>
<feature type="compositionally biased region" description="Basic and acidic residues" evidence="5">
    <location>
        <begin position="2279"/>
        <end position="2329"/>
    </location>
</feature>
<evidence type="ECO:0000313" key="12">
    <source>
        <dbReference type="Proteomes" id="UP000235388"/>
    </source>
</evidence>
<dbReference type="Pfam" id="PF11732">
    <property type="entry name" value="Thoc2"/>
    <property type="match status" value="1"/>
</dbReference>
<evidence type="ECO:0000259" key="7">
    <source>
        <dbReference type="Pfam" id="PF11262"/>
    </source>
</evidence>
<dbReference type="PANTHER" id="PTHR21597:SF0">
    <property type="entry name" value="THO COMPLEX SUBUNIT 2"/>
    <property type="match status" value="1"/>
</dbReference>
<feature type="compositionally biased region" description="Basic and acidic residues" evidence="5">
    <location>
        <begin position="1876"/>
        <end position="1891"/>
    </location>
</feature>
<comment type="similarity">
    <text evidence="2">Belongs to the THOC2 family.</text>
</comment>
<feature type="compositionally biased region" description="Polar residues" evidence="5">
    <location>
        <begin position="2265"/>
        <end position="2277"/>
    </location>
</feature>
<dbReference type="PANTHER" id="PTHR21597">
    <property type="entry name" value="THO2 PROTEIN"/>
    <property type="match status" value="1"/>
</dbReference>
<feature type="compositionally biased region" description="Low complexity" evidence="5">
    <location>
        <begin position="1799"/>
        <end position="1819"/>
    </location>
</feature>
<proteinExistence type="inferred from homology"/>
<gene>
    <name evidence="10" type="ORF">PCANC_24133</name>
    <name evidence="11" type="ORF">PCASD_10273</name>
</gene>
<feature type="region of interest" description="Disordered" evidence="5">
    <location>
        <begin position="563"/>
        <end position="583"/>
    </location>
</feature>
<feature type="region of interest" description="Disordered" evidence="5">
    <location>
        <begin position="1138"/>
        <end position="1178"/>
    </location>
</feature>
<evidence type="ECO:0000256" key="2">
    <source>
        <dbReference type="ARBA" id="ARBA00007857"/>
    </source>
</evidence>
<evidence type="ECO:0000256" key="6">
    <source>
        <dbReference type="SAM" id="SignalP"/>
    </source>
</evidence>
<evidence type="ECO:0000256" key="3">
    <source>
        <dbReference type="ARBA" id="ARBA00019596"/>
    </source>
</evidence>
<dbReference type="EMBL" id="PGCJ01000370">
    <property type="protein sequence ID" value="PLW30650.1"/>
    <property type="molecule type" value="Genomic_DNA"/>
</dbReference>
<feature type="compositionally biased region" description="Basic and acidic residues" evidence="5">
    <location>
        <begin position="1898"/>
        <end position="1990"/>
    </location>
</feature>
<feature type="chain" id="PRO_5015083866" description="THO complex subunit 2" evidence="6">
    <location>
        <begin position="22"/>
        <end position="2402"/>
    </location>
</feature>
<comment type="subcellular location">
    <subcellularLocation>
        <location evidence="1">Nucleus</location>
    </subcellularLocation>
</comment>
<dbReference type="InterPro" id="IPR021418">
    <property type="entry name" value="THO_THOC2_C"/>
</dbReference>
<evidence type="ECO:0000256" key="1">
    <source>
        <dbReference type="ARBA" id="ARBA00004123"/>
    </source>
</evidence>
<feature type="compositionally biased region" description="Basic and acidic residues" evidence="5">
    <location>
        <begin position="2027"/>
        <end position="2051"/>
    </location>
</feature>
<feature type="region of interest" description="Disordered" evidence="5">
    <location>
        <begin position="33"/>
        <end position="55"/>
    </location>
</feature>
<feature type="compositionally biased region" description="Pro residues" evidence="5">
    <location>
        <begin position="1568"/>
        <end position="1577"/>
    </location>
</feature>
<feature type="compositionally biased region" description="Basic and acidic residues" evidence="5">
    <location>
        <begin position="2345"/>
        <end position="2354"/>
    </location>
</feature>
<feature type="compositionally biased region" description="Polar residues" evidence="5">
    <location>
        <begin position="2105"/>
        <end position="2131"/>
    </location>
</feature>
<feature type="compositionally biased region" description="Basic and acidic residues" evidence="5">
    <location>
        <begin position="2223"/>
        <end position="2236"/>
    </location>
</feature>
<dbReference type="EMBL" id="PGCI01000141">
    <property type="protein sequence ID" value="PLW37528.1"/>
    <property type="molecule type" value="Genomic_DNA"/>
</dbReference>
<dbReference type="GO" id="GO:0006406">
    <property type="term" value="P:mRNA export from nucleus"/>
    <property type="evidence" value="ECO:0007669"/>
    <property type="project" value="InterPro"/>
</dbReference>
<dbReference type="GO" id="GO:0000445">
    <property type="term" value="C:THO complex part of transcription export complex"/>
    <property type="evidence" value="ECO:0007669"/>
    <property type="project" value="TreeGrafter"/>
</dbReference>
<evidence type="ECO:0000313" key="13">
    <source>
        <dbReference type="Proteomes" id="UP000235392"/>
    </source>
</evidence>
<feature type="compositionally biased region" description="Polar residues" evidence="5">
    <location>
        <begin position="2331"/>
        <end position="2341"/>
    </location>
</feature>
<dbReference type="STRING" id="200324.A0A2N5UIF7"/>
<feature type="compositionally biased region" description="Basic and acidic residues" evidence="5">
    <location>
        <begin position="2254"/>
        <end position="2264"/>
    </location>
</feature>
<feature type="compositionally biased region" description="Basic and acidic residues" evidence="5">
    <location>
        <begin position="2367"/>
        <end position="2394"/>
    </location>
</feature>
<evidence type="ECO:0000256" key="5">
    <source>
        <dbReference type="SAM" id="MobiDB-lite"/>
    </source>
</evidence>
<organism evidence="11 13">
    <name type="scientific">Puccinia coronata f. sp. avenae</name>
    <dbReference type="NCBI Taxonomy" id="200324"/>
    <lineage>
        <taxon>Eukaryota</taxon>
        <taxon>Fungi</taxon>
        <taxon>Dikarya</taxon>
        <taxon>Basidiomycota</taxon>
        <taxon>Pucciniomycotina</taxon>
        <taxon>Pucciniomycetes</taxon>
        <taxon>Pucciniales</taxon>
        <taxon>Pucciniaceae</taxon>
        <taxon>Puccinia</taxon>
    </lineage>
</organism>
<feature type="compositionally biased region" description="Polar residues" evidence="5">
    <location>
        <begin position="2009"/>
        <end position="2024"/>
    </location>
</feature>
<feature type="signal peptide" evidence="6">
    <location>
        <begin position="1"/>
        <end position="21"/>
    </location>
</feature>
<dbReference type="InterPro" id="IPR032302">
    <property type="entry name" value="THOC2_N"/>
</dbReference>
<feature type="region of interest" description="Disordered" evidence="5">
    <location>
        <begin position="1564"/>
        <end position="2402"/>
    </location>
</feature>
<dbReference type="GO" id="GO:0006397">
    <property type="term" value="P:mRNA processing"/>
    <property type="evidence" value="ECO:0007669"/>
    <property type="project" value="InterPro"/>
</dbReference>
<dbReference type="Proteomes" id="UP000235388">
    <property type="component" value="Unassembled WGS sequence"/>
</dbReference>
<dbReference type="GO" id="GO:0003729">
    <property type="term" value="F:mRNA binding"/>
    <property type="evidence" value="ECO:0007669"/>
    <property type="project" value="TreeGrafter"/>
</dbReference>
<evidence type="ECO:0000259" key="8">
    <source>
        <dbReference type="Pfam" id="PF11732"/>
    </source>
</evidence>
<feature type="domain" description="THO complex subunitTHOC2 C-terminal" evidence="7">
    <location>
        <begin position="1198"/>
        <end position="1512"/>
    </location>
</feature>
<comment type="caution">
    <text evidence="11">The sequence shown here is derived from an EMBL/GenBank/DDBJ whole genome shotgun (WGS) entry which is preliminary data.</text>
</comment>
<accession>A0A2N5UIF7</accession>
<sequence>MWNNCMVLWSVVRVSVPRLDAAKTCIIPVPGSRESGTMPPSPLAASQYASPRSPGGMAPVDANYPKHHLILEGYRRSIMPPPHSDNPLRSDISLLASEYLANSKDSNLKKRLSSQLVALLQVSCAPGGRSPNTSADPELQLTQLFYLLVKRVLPNPKKSNSTSFTSADLKSFLCESICILADEQINIRVSELLADTIWSIESEIEAQRSGLEEQIQSLNTEPPRLVPGSTKVDNLTDAPQQPNIHLTMRKAKLESLSRSRTALIQLAIALLQSDEKNFVALQPTHCRLSWEYGFLYETGLIPFPADLVAKQATRLNTGLHYKQQRFNLLREESEGYSHLATELISAMGPGLVPHLVPADSGQGNLTNYPHLRSILLPGETPQTRDSRIEKVSNNIKAMIGFFDLDPNRTLDIILDVFCYNVISHHPFFCSLLKKSHWMQTVDCNSTVDDDPILPADGTLPSEQGSKLIASLLGFKYAHYQQSDTVDSTPDELHLMTAVLIWHKIVKLRDILPHLSPDLQTIKEHESNWRQEVMTKALNAGPQNALSMAGALDNSGLMGPYSKMNTSSKIPDGASATTSTQSKSLPNQKAGLLSALLSIGAIHESIFMLSIPNHQYLAHQDPNISALLLRLIDVALDPAYRKCELSVQKSGDASQSTLTRPKKRYAGGPNHLLVDAEVPKSALSARVTPRAAILSATSVKTEPVFFWPAWRDRILRANDNVDFLNHVWPMLRFVGPFGHMHMGVFHKVATLTAAAVQTPSNEARGDPRWNYILRWFLLPGLCMTQGCVAASNVIWKVLQSYSYEERYMMYGEWKDRIYQRIPELKVERVKADAETKRVLKTMTLDNLREKSRALAKLASSNPCIVFNAALNQVQTYDNLIACVIECLRYLNLFALDVLTYSIVEFLSNPDKDRSKSDGTNIAAWLQNLAKFVGNVFKRNLSLDPAIVLQYIANQLATGNAKDLIILRDMISKMAGVDVLQDLSASQVVALGGSKTLRAEAISPTSLTAKKPSFSKSSNRLMKALTESGLTVPLLLLVTLQRQNAVLLADDDAHLKYLGVLADSCQQVLFQYIEFLRIQLTSRSISDYENAMPPMELMWEQYRNDPAIVFQVWRPILSASVRPALKIGADGEVIVDENLSPAALPPSTMEECVDPTTQDDNPQLNDKANQPSSDQPHYPSSLLPTVSLAERILPEQTRKLVGPHFFVTFWQLELYDIRMPDDRYISETNRLNVMLSDLDRDYATPMISSMKEVNRANRSKILEIRATLTKEMKIHIKHYELTRARLASEKSFWFPLSARSPFRAQLLEHIIQHCFNPRAKISPVDAAYTAQFIKTLHGLGTASFMTLKLLDRIFSSDVGPSIFPCSEFEASNYGRFLKDLLLLVKSWYDSESTFKKTGLGKDKRGNYLPGLRMKWVKSDNATEAIAESDMLSYENLQKVVKKWTSIMSTVCREAIQSGEYMYIRNSIAVLKELDGLVPLFEDQAISLEASVTELLKREKREDVRVLAYGYQSMLKRAVKTVIKVNPTHVPKPDATALPLANTGGKPIGEAAKPVLTVPTKPINPLSSNPVAPPLPPSKPAVPISLPDSRPVLSPVLPTSRPAGLPERPPSTATRLLPSVSRHEGDRKLPGVPLRQINSGPYRNGADSDHHALAVDAPKSLFPSAPPVPSAEAAEREALARAAVQRSRKFAATNATPSSFPSPDPSHPKSAGQRKEEPPRHPTNNLPHSADRPQAPSSQTRPAEPATRLYNLTPSGPKATRPTNTPPGINRDEELMRPPALPSAPRADSIRRDNASQNNLGTHQHLPSHPSSHVSTSTTASPRTRDDLTKRPNDDNSSHRSRDERDSFDRRDERDHRRLRDEPPRTRPPSVESLRSIRSGRDKEKRADRSDRSEKRKRSRSPSDRHRDHRERDRERDRDRDRDRERERERDKEREKDRDRDRKDRDLRHREKEKDAGREERDREKRSHRRDRDRDDRRHEKERDKDRERELKQTNDVVTIDDGVKRRKVISSAPSLTGERSSNQASQGHPEPRQDLELGHIVNGDDRNPKDSNTDLKSTAFPYNGAIPSGPRALQPPNMSPRTMRTLPTGPASSFPSGRPDNSRAKYPSSSTDAANAHTPQNGQSTRNGSGQSHGRSHNGGGESHEPIEVADGSNSTDRVSRESHSRENPSSEGLPSKAAMPPTNRQSGDSWSPHRPLQGSKNMEPKKNLSIRGMAGMAANALQKANEDNARKDRRESIEVIVAGNRALPIDLDGAIPKKRDFDRDSTGNNLATTPTSLLSRMDDGKVTQEDSATKRKKEDNDGRDGDVIERDGHGSRRTSMRESSKQDELRNAGNTRASTDGNHSAPKGDHHDRISRLGGRNSHTSGRGGDDRDRNEKGNDSGGRRKERERGNSRERPKRHGRR</sequence>
<evidence type="ECO:0000313" key="10">
    <source>
        <dbReference type="EMBL" id="PLW30650.1"/>
    </source>
</evidence>
<feature type="compositionally biased region" description="Polar residues" evidence="5">
    <location>
        <begin position="1153"/>
        <end position="1173"/>
    </location>
</feature>
<evidence type="ECO:0000313" key="11">
    <source>
        <dbReference type="EMBL" id="PLW37528.1"/>
    </source>
</evidence>
<feature type="domain" description="THO complex subunit 2 N-terminal" evidence="9">
    <location>
        <begin position="281"/>
        <end position="851"/>
    </location>
</feature>
<feature type="compositionally biased region" description="Basic and acidic residues" evidence="5">
    <location>
        <begin position="2156"/>
        <end position="2167"/>
    </location>
</feature>
<name>A0A2N5UIF7_9BASI</name>
<dbReference type="InterPro" id="IPR021726">
    <property type="entry name" value="THO_THOC2_N"/>
</dbReference>
<dbReference type="InterPro" id="IPR040007">
    <property type="entry name" value="Tho2"/>
</dbReference>
<keyword evidence="6" id="KW-0732">Signal</keyword>
<dbReference type="Proteomes" id="UP000235392">
    <property type="component" value="Unassembled WGS sequence"/>
</dbReference>
<dbReference type="Pfam" id="PF16134">
    <property type="entry name" value="THOC2_N"/>
    <property type="match status" value="1"/>
</dbReference>
<evidence type="ECO:0000259" key="9">
    <source>
        <dbReference type="Pfam" id="PF16134"/>
    </source>
</evidence>